<gene>
    <name evidence="3" type="ORF">GCM10009550_23940</name>
</gene>
<protein>
    <recommendedName>
        <fullName evidence="5">Ribosomally synthesized peptide with SipW-like signal peptide</fullName>
    </recommendedName>
</protein>
<feature type="chain" id="PRO_5046692097" description="Ribosomally synthesized peptide with SipW-like signal peptide" evidence="2">
    <location>
        <begin position="20"/>
        <end position="200"/>
    </location>
</feature>
<sequence length="200" mass="21138">MWTALGTAAALALPGSAAALPAIPPRTVPPAPARDAFAPLARETLDPSFADLTVAGDLWSLRPGRTGTAFVNVGNGGPAEALRPVLTITLPRELTAVDTSGCRQAASSLSPEGVTTITCRWRRIAPADHRLVPLKLKAAKLRRSDAGLARPKILLQVESQTPELLEEDNSAAFRVRIQPLLPDPEKAPPAKDDPAAEDER</sequence>
<feature type="signal peptide" evidence="2">
    <location>
        <begin position="1"/>
        <end position="19"/>
    </location>
</feature>
<feature type="region of interest" description="Disordered" evidence="1">
    <location>
        <begin position="178"/>
        <end position="200"/>
    </location>
</feature>
<feature type="compositionally biased region" description="Basic and acidic residues" evidence="1">
    <location>
        <begin position="183"/>
        <end position="194"/>
    </location>
</feature>
<keyword evidence="4" id="KW-1185">Reference proteome</keyword>
<reference evidence="4" key="1">
    <citation type="journal article" date="2019" name="Int. J. Syst. Evol. Microbiol.">
        <title>The Global Catalogue of Microorganisms (GCM) 10K type strain sequencing project: providing services to taxonomists for standard genome sequencing and annotation.</title>
        <authorList>
            <consortium name="The Broad Institute Genomics Platform"/>
            <consortium name="The Broad Institute Genome Sequencing Center for Infectious Disease"/>
            <person name="Wu L."/>
            <person name="Ma J."/>
        </authorList>
    </citation>
    <scope>NUCLEOTIDE SEQUENCE [LARGE SCALE GENOMIC DNA]</scope>
    <source>
        <strain evidence="4">JCM 10696</strain>
    </source>
</reference>
<evidence type="ECO:0000256" key="2">
    <source>
        <dbReference type="SAM" id="SignalP"/>
    </source>
</evidence>
<name>A0ABP4B9K4_9ACTN</name>
<accession>A0ABP4B9K4</accession>
<dbReference type="Proteomes" id="UP001500665">
    <property type="component" value="Unassembled WGS sequence"/>
</dbReference>
<organism evidence="3 4">
    <name type="scientific">Actinocorallia libanotica</name>
    <dbReference type="NCBI Taxonomy" id="46162"/>
    <lineage>
        <taxon>Bacteria</taxon>
        <taxon>Bacillati</taxon>
        <taxon>Actinomycetota</taxon>
        <taxon>Actinomycetes</taxon>
        <taxon>Streptosporangiales</taxon>
        <taxon>Thermomonosporaceae</taxon>
        <taxon>Actinocorallia</taxon>
    </lineage>
</organism>
<evidence type="ECO:0000256" key="1">
    <source>
        <dbReference type="SAM" id="MobiDB-lite"/>
    </source>
</evidence>
<evidence type="ECO:0000313" key="3">
    <source>
        <dbReference type="EMBL" id="GAA0947973.1"/>
    </source>
</evidence>
<proteinExistence type="predicted"/>
<keyword evidence="2" id="KW-0732">Signal</keyword>
<dbReference type="EMBL" id="BAAAHH010000007">
    <property type="protein sequence ID" value="GAA0947973.1"/>
    <property type="molecule type" value="Genomic_DNA"/>
</dbReference>
<evidence type="ECO:0008006" key="5">
    <source>
        <dbReference type="Google" id="ProtNLM"/>
    </source>
</evidence>
<evidence type="ECO:0000313" key="4">
    <source>
        <dbReference type="Proteomes" id="UP001500665"/>
    </source>
</evidence>
<comment type="caution">
    <text evidence="3">The sequence shown here is derived from an EMBL/GenBank/DDBJ whole genome shotgun (WGS) entry which is preliminary data.</text>
</comment>